<organism evidence="1 2">
    <name type="scientific">Nitrospira japonica</name>
    <dbReference type="NCBI Taxonomy" id="1325564"/>
    <lineage>
        <taxon>Bacteria</taxon>
        <taxon>Pseudomonadati</taxon>
        <taxon>Nitrospirota</taxon>
        <taxon>Nitrospiria</taxon>
        <taxon>Nitrospirales</taxon>
        <taxon>Nitrospiraceae</taxon>
        <taxon>Nitrospira</taxon>
    </lineage>
</organism>
<dbReference type="Proteomes" id="UP000192042">
    <property type="component" value="Chromosome I"/>
</dbReference>
<dbReference type="AlphaFoldDB" id="A0A1W1I1C0"/>
<dbReference type="STRING" id="1325564.NSJP_0609"/>
<sequence length="130" mass="13791">MGNVAVVRKNYGEAELKLQGRIVYAWPNGIIEDGRDGSTGVAELAREANLASDILQQVVSQLGLLLTAAKGSEPIPADQVRVCLEEVLSELEESSTIHVLIQGACEAFNNAEPLPQVAARRKARANGVAA</sequence>
<dbReference type="EMBL" id="LT828648">
    <property type="protein sequence ID" value="SLM46781.1"/>
    <property type="molecule type" value="Genomic_DNA"/>
</dbReference>
<evidence type="ECO:0000313" key="2">
    <source>
        <dbReference type="Proteomes" id="UP000192042"/>
    </source>
</evidence>
<gene>
    <name evidence="1" type="ORF">NSJP_0609</name>
</gene>
<dbReference type="KEGG" id="nja:NSJP_0609"/>
<keyword evidence="2" id="KW-1185">Reference proteome</keyword>
<name>A0A1W1I1C0_9BACT</name>
<reference evidence="1 2" key="1">
    <citation type="submission" date="2017-03" db="EMBL/GenBank/DDBJ databases">
        <authorList>
            <person name="Afonso C.L."/>
            <person name="Miller P.J."/>
            <person name="Scott M.A."/>
            <person name="Spackman E."/>
            <person name="Goraichik I."/>
            <person name="Dimitrov K.M."/>
            <person name="Suarez D.L."/>
            <person name="Swayne D.E."/>
        </authorList>
    </citation>
    <scope>NUCLEOTIDE SEQUENCE [LARGE SCALE GENOMIC DNA]</scope>
    <source>
        <strain evidence="1">Genome sequencing of Nitrospira japonica strain NJ11</strain>
    </source>
</reference>
<dbReference type="RefSeq" id="WP_080885413.1">
    <property type="nucleotide sequence ID" value="NZ_LT828648.1"/>
</dbReference>
<proteinExistence type="predicted"/>
<accession>A0A1W1I1C0</accession>
<protein>
    <submittedName>
        <fullName evidence="1">Uncharacterized protein</fullName>
    </submittedName>
</protein>
<evidence type="ECO:0000313" key="1">
    <source>
        <dbReference type="EMBL" id="SLM46781.1"/>
    </source>
</evidence>